<dbReference type="GO" id="GO:0005886">
    <property type="term" value="C:plasma membrane"/>
    <property type="evidence" value="ECO:0007669"/>
    <property type="project" value="UniProtKB-SubCell"/>
</dbReference>
<comment type="similarity">
    <text evidence="9">Belongs to the GSP H family.</text>
</comment>
<evidence type="ECO:0000256" key="11">
    <source>
        <dbReference type="SAM" id="Phobius"/>
    </source>
</evidence>
<keyword evidence="7 11" id="KW-1133">Transmembrane helix</keyword>
<evidence type="ECO:0000256" key="9">
    <source>
        <dbReference type="ARBA" id="ARBA00025772"/>
    </source>
</evidence>
<evidence type="ECO:0000256" key="4">
    <source>
        <dbReference type="ARBA" id="ARBA00022481"/>
    </source>
</evidence>
<dbReference type="RefSeq" id="WP_165565412.1">
    <property type="nucleotide sequence ID" value="NZ_CP045857.1"/>
</dbReference>
<evidence type="ECO:0000313" key="14">
    <source>
        <dbReference type="Proteomes" id="UP000502117"/>
    </source>
</evidence>
<dbReference type="KEGG" id="schk:GII14_15775"/>
<protein>
    <recommendedName>
        <fullName evidence="2">Type II secretion system protein H</fullName>
    </recommendedName>
    <alternativeName>
        <fullName evidence="10">General secretion pathway protein H</fullName>
    </alternativeName>
</protein>
<accession>A0A6G7LUG0</accession>
<keyword evidence="6 11" id="KW-0812">Transmembrane</keyword>
<evidence type="ECO:0000256" key="7">
    <source>
        <dbReference type="ARBA" id="ARBA00022989"/>
    </source>
</evidence>
<evidence type="ECO:0000256" key="6">
    <source>
        <dbReference type="ARBA" id="ARBA00022692"/>
    </source>
</evidence>
<organism evidence="13 14">
    <name type="scientific">Shewanella chilikensis</name>
    <dbReference type="NCBI Taxonomy" id="558541"/>
    <lineage>
        <taxon>Bacteria</taxon>
        <taxon>Pseudomonadati</taxon>
        <taxon>Pseudomonadota</taxon>
        <taxon>Gammaproteobacteria</taxon>
        <taxon>Alteromonadales</taxon>
        <taxon>Shewanellaceae</taxon>
        <taxon>Shewanella</taxon>
    </lineage>
</organism>
<feature type="domain" description="General secretion pathway GspH" evidence="12">
    <location>
        <begin position="51"/>
        <end position="156"/>
    </location>
</feature>
<dbReference type="PROSITE" id="PS00409">
    <property type="entry name" value="PROKAR_NTER_METHYL"/>
    <property type="match status" value="1"/>
</dbReference>
<dbReference type="Pfam" id="PF07963">
    <property type="entry name" value="N_methyl"/>
    <property type="match status" value="1"/>
</dbReference>
<dbReference type="InterPro" id="IPR045584">
    <property type="entry name" value="Pilin-like"/>
</dbReference>
<proteinExistence type="inferred from homology"/>
<evidence type="ECO:0000256" key="10">
    <source>
        <dbReference type="ARBA" id="ARBA00030775"/>
    </source>
</evidence>
<evidence type="ECO:0000313" key="13">
    <source>
        <dbReference type="EMBL" id="QIJ05456.1"/>
    </source>
</evidence>
<evidence type="ECO:0000256" key="3">
    <source>
        <dbReference type="ARBA" id="ARBA00022475"/>
    </source>
</evidence>
<evidence type="ECO:0000256" key="8">
    <source>
        <dbReference type="ARBA" id="ARBA00023136"/>
    </source>
</evidence>
<keyword evidence="5" id="KW-0997">Cell inner membrane</keyword>
<dbReference type="GO" id="GO:0015628">
    <property type="term" value="P:protein secretion by the type II secretion system"/>
    <property type="evidence" value="ECO:0007669"/>
    <property type="project" value="InterPro"/>
</dbReference>
<evidence type="ECO:0000256" key="2">
    <source>
        <dbReference type="ARBA" id="ARBA00021549"/>
    </source>
</evidence>
<feature type="transmembrane region" description="Helical" evidence="11">
    <location>
        <begin position="20"/>
        <end position="41"/>
    </location>
</feature>
<dbReference type="GO" id="GO:0015627">
    <property type="term" value="C:type II protein secretion system complex"/>
    <property type="evidence" value="ECO:0007669"/>
    <property type="project" value="InterPro"/>
</dbReference>
<keyword evidence="3" id="KW-1003">Cell membrane</keyword>
<dbReference type="EMBL" id="CP045857">
    <property type="protein sequence ID" value="QIJ05456.1"/>
    <property type="molecule type" value="Genomic_DNA"/>
</dbReference>
<name>A0A6G7LUG0_9GAMM</name>
<evidence type="ECO:0000259" key="12">
    <source>
        <dbReference type="Pfam" id="PF12019"/>
    </source>
</evidence>
<dbReference type="InterPro" id="IPR022346">
    <property type="entry name" value="T2SS_GspH"/>
</dbReference>
<reference evidence="13 14" key="1">
    <citation type="submission" date="2019-11" db="EMBL/GenBank/DDBJ databases">
        <title>Complete Genome Sequence of Shewanella chilikensis Strain DC57, Isolated from Corroded Seal Rings at a floating production facility in Australia.</title>
        <authorList>
            <person name="Salgar-Chaparro S.J."/>
            <person name="Castillo-Villamizar G.A."/>
            <person name="Poehlein A."/>
            <person name="Daniel R."/>
            <person name="Machuca L."/>
        </authorList>
    </citation>
    <scope>NUCLEOTIDE SEQUENCE [LARGE SCALE GENOMIC DNA]</scope>
    <source>
        <strain evidence="13 14">DC57</strain>
    </source>
</reference>
<dbReference type="Proteomes" id="UP000502117">
    <property type="component" value="Chromosome"/>
</dbReference>
<dbReference type="GeneID" id="99801155"/>
<dbReference type="SUPFAM" id="SSF54523">
    <property type="entry name" value="Pili subunits"/>
    <property type="match status" value="1"/>
</dbReference>
<comment type="subcellular location">
    <subcellularLocation>
        <location evidence="1">Cell inner membrane</location>
        <topology evidence="1">Single-pass membrane protein</topology>
    </subcellularLocation>
</comment>
<evidence type="ECO:0000256" key="5">
    <source>
        <dbReference type="ARBA" id="ARBA00022519"/>
    </source>
</evidence>
<dbReference type="InterPro" id="IPR012902">
    <property type="entry name" value="N_methyl_site"/>
</dbReference>
<gene>
    <name evidence="13" type="ORF">GII14_15775</name>
</gene>
<keyword evidence="8 11" id="KW-0472">Membrane</keyword>
<sequence length="169" mass="17757">MAVAHFSSSRISGFTLVELMVTIAVAAILLSVGVPSLTSLYESYRSKSEISRIEQALSFARNQAISYGMEVKVCGYQSDTGCAANFNDGLKVYTEAGSSEKILRVVEGIDSKDAIVGSNVGFHADGLSNTTGEVTFIYCPSKQANGSRSVTVSSSGMIKYGADGLACPN</sequence>
<evidence type="ECO:0000256" key="1">
    <source>
        <dbReference type="ARBA" id="ARBA00004377"/>
    </source>
</evidence>
<dbReference type="NCBIfam" id="TIGR02532">
    <property type="entry name" value="IV_pilin_GFxxxE"/>
    <property type="match status" value="1"/>
</dbReference>
<dbReference type="Pfam" id="PF12019">
    <property type="entry name" value="GspH"/>
    <property type="match status" value="1"/>
</dbReference>
<dbReference type="Gene3D" id="3.55.40.10">
    <property type="entry name" value="minor pseudopilin epsh domain"/>
    <property type="match status" value="1"/>
</dbReference>
<keyword evidence="4" id="KW-0488">Methylation</keyword>
<dbReference type="AlphaFoldDB" id="A0A6G7LUG0"/>